<evidence type="ECO:0000256" key="1">
    <source>
        <dbReference type="SAM" id="Coils"/>
    </source>
</evidence>
<name>A0A5C7GSV1_9ROSI</name>
<sequence>MADKGESKVDIEVYNGVTRLQHTIEELGRKKHNQERVKKRFDKFMTQFCQSHDHQSSEVFMSSDKGFEELKDTIEGFEKEEDDMKERIDHLMVKFGKSRDSGDSDVGVWIAVGGQEKSKDESHFMDMGVKGMKIQEEFYKEPGSPSDSTDVDSEFWRSKGLVVQDGYVDKKMNELPPQFEGQEQDTSVVISDFEEIEAEVDMKKVMGLEGKMQALMEASEILLKKYKDQDVEKKSLMEWIRDCEAPGKEWITLKEMKDRAVELGADVCRMLGDLMFRLSEREEMLAKFHEFKSALQSLTDNKSFMVTRKLICALEIVDGEIRKREEVRLTKNKSKAGSLAARKQIDISEEKKLKKSNSEESQIDQLLLQFYHEDIPVGLDAYKSWPA</sequence>
<accession>A0A5C7GSV1</accession>
<evidence type="ECO:0000313" key="3">
    <source>
        <dbReference type="Proteomes" id="UP000323000"/>
    </source>
</evidence>
<dbReference type="OrthoDB" id="1749942at2759"/>
<dbReference type="Proteomes" id="UP000323000">
    <property type="component" value="Chromosome 13"/>
</dbReference>
<dbReference type="AlphaFoldDB" id="A0A5C7GSV1"/>
<protein>
    <submittedName>
        <fullName evidence="2">Uncharacterized protein</fullName>
    </submittedName>
</protein>
<proteinExistence type="predicted"/>
<dbReference type="EMBL" id="VAHF01000013">
    <property type="protein sequence ID" value="TXG47808.1"/>
    <property type="molecule type" value="Genomic_DNA"/>
</dbReference>
<gene>
    <name evidence="2" type="ORF">EZV62_027102</name>
</gene>
<keyword evidence="1" id="KW-0175">Coiled coil</keyword>
<comment type="caution">
    <text evidence="2">The sequence shown here is derived from an EMBL/GenBank/DDBJ whole genome shotgun (WGS) entry which is preliminary data.</text>
</comment>
<organism evidence="2 3">
    <name type="scientific">Acer yangbiense</name>
    <dbReference type="NCBI Taxonomy" id="1000413"/>
    <lineage>
        <taxon>Eukaryota</taxon>
        <taxon>Viridiplantae</taxon>
        <taxon>Streptophyta</taxon>
        <taxon>Embryophyta</taxon>
        <taxon>Tracheophyta</taxon>
        <taxon>Spermatophyta</taxon>
        <taxon>Magnoliopsida</taxon>
        <taxon>eudicotyledons</taxon>
        <taxon>Gunneridae</taxon>
        <taxon>Pentapetalae</taxon>
        <taxon>rosids</taxon>
        <taxon>malvids</taxon>
        <taxon>Sapindales</taxon>
        <taxon>Sapindaceae</taxon>
        <taxon>Hippocastanoideae</taxon>
        <taxon>Acereae</taxon>
        <taxon>Acer</taxon>
    </lineage>
</organism>
<evidence type="ECO:0000313" key="2">
    <source>
        <dbReference type="EMBL" id="TXG47808.1"/>
    </source>
</evidence>
<keyword evidence="3" id="KW-1185">Reference proteome</keyword>
<reference evidence="3" key="1">
    <citation type="journal article" date="2019" name="Gigascience">
        <title>De novo genome assembly of the endangered Acer yangbiense, a plant species with extremely small populations endemic to Yunnan Province, China.</title>
        <authorList>
            <person name="Yang J."/>
            <person name="Wariss H.M."/>
            <person name="Tao L."/>
            <person name="Zhang R."/>
            <person name="Yun Q."/>
            <person name="Hollingsworth P."/>
            <person name="Dao Z."/>
            <person name="Luo G."/>
            <person name="Guo H."/>
            <person name="Ma Y."/>
            <person name="Sun W."/>
        </authorList>
    </citation>
    <scope>NUCLEOTIDE SEQUENCE [LARGE SCALE GENOMIC DNA]</scope>
    <source>
        <strain evidence="3">cv. Malutang</strain>
    </source>
</reference>
<feature type="coiled-coil region" evidence="1">
    <location>
        <begin position="67"/>
        <end position="94"/>
    </location>
</feature>